<dbReference type="Proteomes" id="UP000078113">
    <property type="component" value="Unassembled WGS sequence"/>
</dbReference>
<feature type="region of interest" description="Disordered" evidence="1">
    <location>
        <begin position="102"/>
        <end position="123"/>
    </location>
</feature>
<dbReference type="EMBL" id="LWDG02000077">
    <property type="protein sequence ID" value="KAE8269806.1"/>
    <property type="molecule type" value="Genomic_DNA"/>
</dbReference>
<keyword evidence="3" id="KW-1185">Reference proteome</keyword>
<protein>
    <submittedName>
        <fullName evidence="2">Uncharacterized protein</fullName>
    </submittedName>
</protein>
<evidence type="ECO:0000256" key="1">
    <source>
        <dbReference type="SAM" id="MobiDB-lite"/>
    </source>
</evidence>
<reference evidence="2" key="2">
    <citation type="journal article" date="2019" name="IMA Fungus">
        <title>Genome sequencing and comparison of five Tilletia species to identify candidate genes for the detection of regulated species infecting wheat.</title>
        <authorList>
            <person name="Nguyen H.D.T."/>
            <person name="Sultana T."/>
            <person name="Kesanakurti P."/>
            <person name="Hambleton S."/>
        </authorList>
    </citation>
    <scope>NUCLEOTIDE SEQUENCE</scope>
    <source>
        <strain evidence="2">DAOMC 236422</strain>
    </source>
</reference>
<accession>A0A8X7N9L9</accession>
<evidence type="ECO:0000313" key="2">
    <source>
        <dbReference type="EMBL" id="KAE8269806.1"/>
    </source>
</evidence>
<comment type="caution">
    <text evidence="2">The sequence shown here is derived from an EMBL/GenBank/DDBJ whole genome shotgun (WGS) entry which is preliminary data.</text>
</comment>
<feature type="compositionally biased region" description="Acidic residues" evidence="1">
    <location>
        <begin position="29"/>
        <end position="54"/>
    </location>
</feature>
<name>A0A8X7N9L9_9BASI</name>
<evidence type="ECO:0000313" key="3">
    <source>
        <dbReference type="Proteomes" id="UP000078113"/>
    </source>
</evidence>
<feature type="region of interest" description="Disordered" evidence="1">
    <location>
        <begin position="1"/>
        <end position="55"/>
    </location>
</feature>
<feature type="compositionally biased region" description="Basic residues" evidence="1">
    <location>
        <begin position="1"/>
        <end position="13"/>
    </location>
</feature>
<organism evidence="2 3">
    <name type="scientific">Tilletia walkeri</name>
    <dbReference type="NCBI Taxonomy" id="117179"/>
    <lineage>
        <taxon>Eukaryota</taxon>
        <taxon>Fungi</taxon>
        <taxon>Dikarya</taxon>
        <taxon>Basidiomycota</taxon>
        <taxon>Ustilaginomycotina</taxon>
        <taxon>Exobasidiomycetes</taxon>
        <taxon>Tilletiales</taxon>
        <taxon>Tilletiaceae</taxon>
        <taxon>Tilletia</taxon>
    </lineage>
</organism>
<dbReference type="AlphaFoldDB" id="A0A8X7N9L9"/>
<proteinExistence type="predicted"/>
<sequence length="352" mass="39948">MMRPAKSKGKSKSKGKEDEDSSRSSVSSEDSDEELLLPSDEDEAEGKDVEEEEVHDSLCHCELKGRITKHLYVYPPPLERDVRSDPLLILARAHALLDSLESNPATKLKHPPRLPPPADSGKRKWVWDNREKVSQMEEAKWAYLDPLLQALFSGTKPKAQDVPSEFRSSLVSLQRRLHALLKHPRINSKSFRRGLVSDEAKALSTILRRVRTVPDDYRDDDEEDDQHPFFVSLQRTSLYHVGLRYKVNEANRSLAAALRASTTLIRFQEKPIAGSDNVERVEETYCQTILRSGTQYRSLSRVRDDILRNGMCTSPDTSPEALSLECLHWLDEGGAKLATKCTQELNNLSDHH</sequence>
<gene>
    <name evidence="2" type="ORF">A4X09_0g2526</name>
</gene>
<reference evidence="2" key="1">
    <citation type="submission" date="2016-04" db="EMBL/GenBank/DDBJ databases">
        <authorList>
            <person name="Nguyen H.D."/>
            <person name="Samba Siva P."/>
            <person name="Cullis J."/>
            <person name="Levesque C.A."/>
            <person name="Hambleton S."/>
        </authorList>
    </citation>
    <scope>NUCLEOTIDE SEQUENCE</scope>
    <source>
        <strain evidence="2">DAOMC 236422</strain>
    </source>
</reference>